<proteinExistence type="predicted"/>
<keyword evidence="2" id="KW-1185">Reference proteome</keyword>
<dbReference type="InterPro" id="IPR005370">
    <property type="entry name" value="UPF0180"/>
</dbReference>
<evidence type="ECO:0000313" key="2">
    <source>
        <dbReference type="Proteomes" id="UP000503399"/>
    </source>
</evidence>
<dbReference type="Proteomes" id="UP000503399">
    <property type="component" value="Chromosome"/>
</dbReference>
<reference evidence="1 2" key="1">
    <citation type="submission" date="2020-02" db="EMBL/GenBank/DDBJ databases">
        <authorList>
            <person name="Hogendoorn C."/>
        </authorList>
    </citation>
    <scope>NUCLEOTIDE SEQUENCE [LARGE SCALE GENOMIC DNA]</scope>
    <source>
        <strain evidence="1">R501</strain>
    </source>
</reference>
<accession>A0A6F8ZE78</accession>
<gene>
    <name evidence="1" type="ORF">R50_0437</name>
</gene>
<evidence type="ECO:0000313" key="1">
    <source>
        <dbReference type="EMBL" id="CAB1127943.1"/>
    </source>
</evidence>
<dbReference type="EMBL" id="LR778114">
    <property type="protein sequence ID" value="CAB1127943.1"/>
    <property type="molecule type" value="Genomic_DNA"/>
</dbReference>
<dbReference type="Pfam" id="PF03698">
    <property type="entry name" value="UPF0180"/>
    <property type="match status" value="1"/>
</dbReference>
<dbReference type="KEGG" id="hfv:R50_0437"/>
<name>A0A6F8ZE78_9FIRM</name>
<sequence>MTLAKRGKVMVAVEEDLAPVRMALARAGFTVVSLAGNAWNEAQAIVVNGLDDRFLGMEDPRTAAPVIDAAGMTPEEVVASVQERALRA</sequence>
<evidence type="ECO:0008006" key="3">
    <source>
        <dbReference type="Google" id="ProtNLM"/>
    </source>
</evidence>
<organism evidence="1 2">
    <name type="scientific">Candidatus Hydrogenisulfobacillus filiaventi</name>
    <dbReference type="NCBI Taxonomy" id="2707344"/>
    <lineage>
        <taxon>Bacteria</taxon>
        <taxon>Bacillati</taxon>
        <taxon>Bacillota</taxon>
        <taxon>Clostridia</taxon>
        <taxon>Eubacteriales</taxon>
        <taxon>Clostridiales Family XVII. Incertae Sedis</taxon>
        <taxon>Candidatus Hydrogenisulfobacillus</taxon>
    </lineage>
</organism>
<protein>
    <recommendedName>
        <fullName evidence="3">YkuS family protein</fullName>
    </recommendedName>
</protein>
<dbReference type="AlphaFoldDB" id="A0A6F8ZE78"/>